<keyword evidence="3" id="KW-1185">Reference proteome</keyword>
<dbReference type="InterPro" id="IPR006428">
    <property type="entry name" value="Portal_SPP1-type"/>
</dbReference>
<reference evidence="2 3" key="1">
    <citation type="submission" date="2021-06" db="EMBL/GenBank/DDBJ databases">
        <authorList>
            <person name="Sun Q."/>
            <person name="Li D."/>
        </authorList>
    </citation>
    <scope>NUCLEOTIDE SEQUENCE [LARGE SCALE GENOMIC DNA]</scope>
    <source>
        <strain evidence="2 3">MSJ-11</strain>
    </source>
</reference>
<organism evidence="2 3">
    <name type="scientific">Clostridium mobile</name>
    <dbReference type="NCBI Taxonomy" id="2841512"/>
    <lineage>
        <taxon>Bacteria</taxon>
        <taxon>Bacillati</taxon>
        <taxon>Bacillota</taxon>
        <taxon>Clostridia</taxon>
        <taxon>Eubacteriales</taxon>
        <taxon>Clostridiaceae</taxon>
        <taxon>Clostridium</taxon>
    </lineage>
</organism>
<proteinExistence type="predicted"/>
<name>A0ABS6EMM9_9CLOT</name>
<dbReference type="NCBIfam" id="TIGR01538">
    <property type="entry name" value="portal_SPP1"/>
    <property type="match status" value="1"/>
</dbReference>
<evidence type="ECO:0000256" key="1">
    <source>
        <dbReference type="SAM" id="MobiDB-lite"/>
    </source>
</evidence>
<dbReference type="InterPro" id="IPR021145">
    <property type="entry name" value="Portal_protein_SPP1_Gp6-like"/>
</dbReference>
<gene>
    <name evidence="2" type="ORF">KQI86_19470</name>
</gene>
<dbReference type="EMBL" id="JAHLQF010000006">
    <property type="protein sequence ID" value="MBU5486484.1"/>
    <property type="molecule type" value="Genomic_DNA"/>
</dbReference>
<dbReference type="RefSeq" id="WP_216441082.1">
    <property type="nucleotide sequence ID" value="NZ_JAHLQF010000006.1"/>
</dbReference>
<evidence type="ECO:0000313" key="3">
    <source>
        <dbReference type="Proteomes" id="UP000726170"/>
    </source>
</evidence>
<protein>
    <submittedName>
        <fullName evidence="2">Phage portal protein</fullName>
    </submittedName>
</protein>
<comment type="caution">
    <text evidence="2">The sequence shown here is derived from an EMBL/GenBank/DDBJ whole genome shotgun (WGS) entry which is preliminary data.</text>
</comment>
<accession>A0ABS6EMM9</accession>
<feature type="region of interest" description="Disordered" evidence="1">
    <location>
        <begin position="443"/>
        <end position="466"/>
    </location>
</feature>
<evidence type="ECO:0000313" key="2">
    <source>
        <dbReference type="EMBL" id="MBU5486484.1"/>
    </source>
</evidence>
<dbReference type="Pfam" id="PF05133">
    <property type="entry name" value="SPP1_portal"/>
    <property type="match status" value="1"/>
</dbReference>
<sequence>MAKEEIIKQFIDEFDKSDTRKSMLEGERYYKNKNDINNREIYCYTDKIKTVDPTKPNNKLSHAFMKLLIDEKIGYFLGKAPNIVAENKDFQDKLINIFDDGVDDLLNDIGVEASNKGIAWMQIYFDEKSKLKFMKIPSEQIIPLWADSFHKKLQAVIRYYCIEVYEGKNKKNVLKVEYWDDKTVMYYTEYNGKLIPDVEANRTAEPIGHYAKDNENYGWGKVPFIYFKNNSNELNDLNYVKSIIDNYDLITSDTSNTLEEIQNLIYVLKGYGGEDLSEFMKDLKYNKAIKIDTDEGAGVDTLNADLNIDAVEKHLDRLKRDIYQFGQGVNMDTDKFGANPSGVALKFLYSGLSLKVDQMERKFKSSFKQLFWFVAEYLKITNQGNYDPLTAKAIFHRSTITNDSELIESVNTSTGVISKKTSIAHHPWVDDVELELKQLEDERKKDEEIYPNFPLEKPPGSEDNEE</sequence>
<dbReference type="Proteomes" id="UP000726170">
    <property type="component" value="Unassembled WGS sequence"/>
</dbReference>